<feature type="signal peptide" evidence="1">
    <location>
        <begin position="1"/>
        <end position="21"/>
    </location>
</feature>
<evidence type="ECO:0000256" key="1">
    <source>
        <dbReference type="SAM" id="SignalP"/>
    </source>
</evidence>
<feature type="chain" id="PRO_5046604442" evidence="1">
    <location>
        <begin position="22"/>
        <end position="340"/>
    </location>
</feature>
<evidence type="ECO:0000313" key="3">
    <source>
        <dbReference type="Proteomes" id="UP001059295"/>
    </source>
</evidence>
<dbReference type="RefSeq" id="WP_019244913.1">
    <property type="nucleotide sequence ID" value="NZ_CAPH01000004.1"/>
</dbReference>
<proteinExistence type="predicted"/>
<reference evidence="2" key="1">
    <citation type="journal article" date="2022" name="Cell">
        <title>Design, construction, and in vivo augmentation of a complex gut microbiome.</title>
        <authorList>
            <person name="Cheng A.G."/>
            <person name="Ho P.Y."/>
            <person name="Aranda-Diaz A."/>
            <person name="Jain S."/>
            <person name="Yu F.B."/>
            <person name="Meng X."/>
            <person name="Wang M."/>
            <person name="Iakiviak M."/>
            <person name="Nagashima K."/>
            <person name="Zhao A."/>
            <person name="Murugkar P."/>
            <person name="Patil A."/>
            <person name="Atabakhsh K."/>
            <person name="Weakley A."/>
            <person name="Yan J."/>
            <person name="Brumbaugh A.R."/>
            <person name="Higginbottom S."/>
            <person name="Dimas A."/>
            <person name="Shiver A.L."/>
            <person name="Deutschbauer A."/>
            <person name="Neff N."/>
            <person name="Sonnenburg J.L."/>
            <person name="Huang K.C."/>
            <person name="Fischbach M.A."/>
        </authorList>
    </citation>
    <scope>NUCLEOTIDE SEQUENCE</scope>
    <source>
        <strain evidence="2">AP11</strain>
    </source>
</reference>
<dbReference type="GeneID" id="82890567"/>
<dbReference type="Proteomes" id="UP001059295">
    <property type="component" value="Chromosome"/>
</dbReference>
<keyword evidence="3" id="KW-1185">Reference proteome</keyword>
<accession>A0ABY5V0J6</accession>
<evidence type="ECO:0000313" key="2">
    <source>
        <dbReference type="EMBL" id="UWN57667.1"/>
    </source>
</evidence>
<protein>
    <submittedName>
        <fullName evidence="2">Uncharacterized protein</fullName>
    </submittedName>
</protein>
<gene>
    <name evidence="2" type="ORF">NQ491_02495</name>
</gene>
<organism evidence="2 3">
    <name type="scientific">Alistipes ihumii AP11</name>
    <dbReference type="NCBI Taxonomy" id="1211813"/>
    <lineage>
        <taxon>Bacteria</taxon>
        <taxon>Pseudomonadati</taxon>
        <taxon>Bacteroidota</taxon>
        <taxon>Bacteroidia</taxon>
        <taxon>Bacteroidales</taxon>
        <taxon>Rikenellaceae</taxon>
        <taxon>Alistipes</taxon>
    </lineage>
</organism>
<dbReference type="PROSITE" id="PS51257">
    <property type="entry name" value="PROKAR_LIPOPROTEIN"/>
    <property type="match status" value="1"/>
</dbReference>
<dbReference type="EMBL" id="CP102294">
    <property type="protein sequence ID" value="UWN57667.1"/>
    <property type="molecule type" value="Genomic_DNA"/>
</dbReference>
<name>A0ABY5V0J6_9BACT</name>
<keyword evidence="1" id="KW-0732">Signal</keyword>
<sequence>MKKIGLIFFLFAAGVGFSSCSDDDPTQLSFEDVYGRPGWDTGVNANYFTFDETKQNNVELTDLTEEESDDVVFEVKTTGADAYFFTNKALAATKGQVLTFEYKVSETITPSVQLDQSNSDSYTVLPDLVASDDWQTYSFDMGLLSSTWGSIGSSMKIGLGDKAGVTLTIRNLAGRGRTSEEANLADMLYFNFTASMPANQMEFESQNDGAVKGYGIYPIYEFQNEANSGDAWLQFLCSKQITADYNKLTFEYKATSAFQLQIFFVVIGDDTITTPTCDPSDEWKRVTFDFSASVPGIFDKYQNGAPTGPGAGKEGQVMRLDIDGHGDGSPIYLRGFGLSR</sequence>